<evidence type="ECO:0000313" key="2">
    <source>
        <dbReference type="EMBL" id="MFC0685570.1"/>
    </source>
</evidence>
<organism evidence="2 3">
    <name type="scientific">Novosphingobium clariflavum</name>
    <dbReference type="NCBI Taxonomy" id="2029884"/>
    <lineage>
        <taxon>Bacteria</taxon>
        <taxon>Pseudomonadati</taxon>
        <taxon>Pseudomonadota</taxon>
        <taxon>Alphaproteobacteria</taxon>
        <taxon>Sphingomonadales</taxon>
        <taxon>Sphingomonadaceae</taxon>
        <taxon>Novosphingobium</taxon>
    </lineage>
</organism>
<evidence type="ECO:0000259" key="1">
    <source>
        <dbReference type="PROSITE" id="PS50076"/>
    </source>
</evidence>
<dbReference type="PROSITE" id="PS50076">
    <property type="entry name" value="DNAJ_2"/>
    <property type="match status" value="1"/>
</dbReference>
<reference evidence="2 3" key="1">
    <citation type="submission" date="2024-09" db="EMBL/GenBank/DDBJ databases">
        <authorList>
            <person name="Sun Q."/>
            <person name="Mori K."/>
        </authorList>
    </citation>
    <scope>NUCLEOTIDE SEQUENCE [LARGE SCALE GENOMIC DNA]</scope>
    <source>
        <strain evidence="2 3">CICC 11035S</strain>
    </source>
</reference>
<dbReference type="InterPro" id="IPR001623">
    <property type="entry name" value="DnaJ_domain"/>
</dbReference>
<protein>
    <submittedName>
        <fullName evidence="2">J domain-containing protein</fullName>
    </submittedName>
</protein>
<dbReference type="CDD" id="cd06257">
    <property type="entry name" value="DnaJ"/>
    <property type="match status" value="1"/>
</dbReference>
<proteinExistence type="predicted"/>
<feature type="domain" description="J" evidence="1">
    <location>
        <begin position="49"/>
        <end position="107"/>
    </location>
</feature>
<keyword evidence="3" id="KW-1185">Reference proteome</keyword>
<evidence type="ECO:0000313" key="3">
    <source>
        <dbReference type="Proteomes" id="UP001589858"/>
    </source>
</evidence>
<dbReference type="Gene3D" id="1.10.287.110">
    <property type="entry name" value="DnaJ domain"/>
    <property type="match status" value="1"/>
</dbReference>
<gene>
    <name evidence="2" type="ORF">ACFFF8_13270</name>
</gene>
<name>A0ABV6S8I9_9SPHN</name>
<dbReference type="SUPFAM" id="SSF46565">
    <property type="entry name" value="Chaperone J-domain"/>
    <property type="match status" value="1"/>
</dbReference>
<dbReference type="SMART" id="SM00271">
    <property type="entry name" value="DnaJ"/>
    <property type="match status" value="1"/>
</dbReference>
<dbReference type="RefSeq" id="WP_267221604.1">
    <property type="nucleotide sequence ID" value="NZ_JAPCWC010000011.1"/>
</dbReference>
<sequence length="107" mass="11683">MKLLWILALGCIACKMLTGRWPWNFLGYDWPASGPRKQSGFARIHAEAQARALLGLSEGASREAILEAHRKRVVQVHPDRGGSNEKVHEANAARDLLIGALERGAGS</sequence>
<dbReference type="InterPro" id="IPR036869">
    <property type="entry name" value="J_dom_sf"/>
</dbReference>
<accession>A0ABV6S8I9</accession>
<dbReference type="Proteomes" id="UP001589858">
    <property type="component" value="Unassembled WGS sequence"/>
</dbReference>
<comment type="caution">
    <text evidence="2">The sequence shown here is derived from an EMBL/GenBank/DDBJ whole genome shotgun (WGS) entry which is preliminary data.</text>
</comment>
<dbReference type="EMBL" id="JBHLTM010000053">
    <property type="protein sequence ID" value="MFC0685570.1"/>
    <property type="molecule type" value="Genomic_DNA"/>
</dbReference>